<evidence type="ECO:0000256" key="7">
    <source>
        <dbReference type="ARBA" id="ARBA00023065"/>
    </source>
</evidence>
<comment type="subcellular location">
    <subcellularLocation>
        <location evidence="1 10">Cell membrane</location>
        <topology evidence="1 10">Multi-pass membrane protein</topology>
    </subcellularLocation>
</comment>
<evidence type="ECO:0000256" key="8">
    <source>
        <dbReference type="ARBA" id="ARBA00023136"/>
    </source>
</evidence>
<gene>
    <name evidence="12" type="ORF">FA707_06215</name>
</gene>
<dbReference type="NCBIfam" id="TIGR00831">
    <property type="entry name" value="a_cpa1"/>
    <property type="match status" value="1"/>
</dbReference>
<name>A0A4D7CR66_9ENTE</name>
<evidence type="ECO:0000256" key="9">
    <source>
        <dbReference type="ARBA" id="ARBA00023201"/>
    </source>
</evidence>
<evidence type="ECO:0000256" key="1">
    <source>
        <dbReference type="ARBA" id="ARBA00004651"/>
    </source>
</evidence>
<feature type="transmembrane region" description="Helical" evidence="10">
    <location>
        <begin position="154"/>
        <end position="176"/>
    </location>
</feature>
<evidence type="ECO:0000256" key="5">
    <source>
        <dbReference type="ARBA" id="ARBA00022989"/>
    </source>
</evidence>
<dbReference type="Proteomes" id="UP000298615">
    <property type="component" value="Chromosome"/>
</dbReference>
<dbReference type="InterPro" id="IPR006153">
    <property type="entry name" value="Cation/H_exchanger_TM"/>
</dbReference>
<dbReference type="PANTHER" id="PTHR10110">
    <property type="entry name" value="SODIUM/HYDROGEN EXCHANGER"/>
    <property type="match status" value="1"/>
</dbReference>
<comment type="caution">
    <text evidence="10">Lacks conserved residue(s) required for the propagation of feature annotation.</text>
</comment>
<keyword evidence="9 10" id="KW-0739">Sodium transport</keyword>
<evidence type="ECO:0000256" key="6">
    <source>
        <dbReference type="ARBA" id="ARBA00023053"/>
    </source>
</evidence>
<evidence type="ECO:0000256" key="4">
    <source>
        <dbReference type="ARBA" id="ARBA00022692"/>
    </source>
</evidence>
<dbReference type="GO" id="GO:0098719">
    <property type="term" value="P:sodium ion import across plasma membrane"/>
    <property type="evidence" value="ECO:0007669"/>
    <property type="project" value="TreeGrafter"/>
</dbReference>
<dbReference type="GO" id="GO:0005886">
    <property type="term" value="C:plasma membrane"/>
    <property type="evidence" value="ECO:0007669"/>
    <property type="project" value="UniProtKB-SubCell"/>
</dbReference>
<proteinExistence type="inferred from homology"/>
<evidence type="ECO:0000256" key="10">
    <source>
        <dbReference type="RuleBase" id="RU366002"/>
    </source>
</evidence>
<feature type="transmembrane region" description="Helical" evidence="10">
    <location>
        <begin position="349"/>
        <end position="374"/>
    </location>
</feature>
<keyword evidence="2 10" id="KW-0813">Transport</keyword>
<feature type="transmembrane region" description="Helical" evidence="10">
    <location>
        <begin position="83"/>
        <end position="106"/>
    </location>
</feature>
<comment type="function">
    <text evidence="10">Na(+)/H(+) antiporter that extrudes sodium in exchange for external protons.</text>
</comment>
<feature type="transmembrane region" description="Helical" evidence="10">
    <location>
        <begin position="182"/>
        <end position="203"/>
    </location>
</feature>
<dbReference type="Gene3D" id="6.10.140.1330">
    <property type="match status" value="1"/>
</dbReference>
<feature type="domain" description="Cation/H+ exchanger transmembrane" evidence="11">
    <location>
        <begin position="11"/>
        <end position="410"/>
    </location>
</feature>
<dbReference type="GO" id="GO:0015385">
    <property type="term" value="F:sodium:proton antiporter activity"/>
    <property type="evidence" value="ECO:0007669"/>
    <property type="project" value="InterPro"/>
</dbReference>
<feature type="transmembrane region" description="Helical" evidence="10">
    <location>
        <begin position="275"/>
        <end position="295"/>
    </location>
</feature>
<feature type="transmembrane region" description="Helical" evidence="10">
    <location>
        <begin position="30"/>
        <end position="48"/>
    </location>
</feature>
<dbReference type="InterPro" id="IPR018422">
    <property type="entry name" value="Cation/H_exchanger_CPA1"/>
</dbReference>
<sequence length="693" mass="78829">MLLLEATILIILLVVISNIISHYLVSIPTALIEIAIGLIVVLVFDINITWESDWFMLLFVAPLLFNDAKHFPNKEMWELRIPIFGYAILLVFLTTILGGYFINWLIPSFPLPLAMALIAVLSPTDPVAVQSIAEQVKLPSKIMGLISGESLINDASGLIAFKYALAAFMTGYFSIMDATTNFIYMAVIGGIIGFIAMLLIHSLKYNLFKLGIQDVILHSTIQLLTPFIIYMIAEEFHASGVIAVVTAGFTTLTRKNIDTNFHPEVRIITSRMWDVLIYILNGIVFVLLGAELPIAMREVIRNPEIKNTQLLMYILITWFFLLVIRTVWSYLFVLITYRKKEKSEKPSFFIAFLTGMTGVRGAVTLATIMSMPLVTPSGQAFEQRSLMIAIACGVVMMSLIVASIGLPLLTKNHAKFLSSSDDLSEEHSLDENEDIDELYTEMEARQLMNVQVIKALSEFNVGEDQLITADLLHEFQMRLDHLHKEALDEETSATYLEIEKEIQRVAFYGEKVALRELECHTTEETDFIKRQLKSIDMKEKTLENSFISKIIKAAYGLKINFVRWVLSFVKVNRQAIEEVENTMFYQTQLASTTGAIQELKKYAQTIDPSTREGQFELQVINQKEHEYKYKLQRIKHGNERLADNYNEKLAEYYNIAIYTERKVIHDLYSAGKITLATANKLRQSLTYYESTLI</sequence>
<dbReference type="InterPro" id="IPR004705">
    <property type="entry name" value="Cation/H_exchanger_CPA1_bac"/>
</dbReference>
<evidence type="ECO:0000256" key="2">
    <source>
        <dbReference type="ARBA" id="ARBA00022448"/>
    </source>
</evidence>
<protein>
    <submittedName>
        <fullName evidence="12">Na+/H+ antiporter</fullName>
    </submittedName>
</protein>
<evidence type="ECO:0000313" key="12">
    <source>
        <dbReference type="EMBL" id="QCI86588.1"/>
    </source>
</evidence>
<keyword evidence="8 10" id="KW-0472">Membrane</keyword>
<keyword evidence="7 10" id="KW-0406">Ion transport</keyword>
<keyword evidence="5 10" id="KW-1133">Transmembrane helix</keyword>
<keyword evidence="3 10" id="KW-1003">Cell membrane</keyword>
<dbReference type="GO" id="GO:0051453">
    <property type="term" value="P:regulation of intracellular pH"/>
    <property type="evidence" value="ECO:0007669"/>
    <property type="project" value="TreeGrafter"/>
</dbReference>
<organism evidence="12 13">
    <name type="scientific">Vagococcus zengguangii</name>
    <dbReference type="NCBI Taxonomy" id="2571750"/>
    <lineage>
        <taxon>Bacteria</taxon>
        <taxon>Bacillati</taxon>
        <taxon>Bacillota</taxon>
        <taxon>Bacilli</taxon>
        <taxon>Lactobacillales</taxon>
        <taxon>Enterococcaceae</taxon>
        <taxon>Vagococcus</taxon>
    </lineage>
</organism>
<comment type="similarity">
    <text evidence="10">Belongs to the monovalent cation:proton antiporter 1 (CPA1) transporter (TC 2.A.36) family.</text>
</comment>
<dbReference type="GO" id="GO:0015386">
    <property type="term" value="F:potassium:proton antiporter activity"/>
    <property type="evidence" value="ECO:0007669"/>
    <property type="project" value="TreeGrafter"/>
</dbReference>
<keyword evidence="10" id="KW-0050">Antiport</keyword>
<evidence type="ECO:0000259" key="11">
    <source>
        <dbReference type="Pfam" id="PF00999"/>
    </source>
</evidence>
<feature type="transmembrane region" description="Helical" evidence="10">
    <location>
        <begin position="386"/>
        <end position="409"/>
    </location>
</feature>
<dbReference type="RefSeq" id="WP_136953419.1">
    <property type="nucleotide sequence ID" value="NZ_CP039712.1"/>
</dbReference>
<keyword evidence="6 10" id="KW-0915">Sodium</keyword>
<keyword evidence="4 10" id="KW-0812">Transmembrane</keyword>
<dbReference type="OrthoDB" id="9809206at2"/>
<feature type="transmembrane region" description="Helical" evidence="10">
    <location>
        <begin position="6"/>
        <end position="25"/>
    </location>
</feature>
<dbReference type="PANTHER" id="PTHR10110:SF86">
    <property type="entry name" value="SODIUM_HYDROGEN EXCHANGER 7"/>
    <property type="match status" value="1"/>
</dbReference>
<dbReference type="Pfam" id="PF00999">
    <property type="entry name" value="Na_H_Exchanger"/>
    <property type="match status" value="1"/>
</dbReference>
<evidence type="ECO:0000313" key="13">
    <source>
        <dbReference type="Proteomes" id="UP000298615"/>
    </source>
</evidence>
<feature type="transmembrane region" description="Helical" evidence="10">
    <location>
        <begin position="310"/>
        <end position="337"/>
    </location>
</feature>
<dbReference type="AlphaFoldDB" id="A0A4D7CR66"/>
<evidence type="ECO:0000256" key="3">
    <source>
        <dbReference type="ARBA" id="ARBA00022475"/>
    </source>
</evidence>
<keyword evidence="13" id="KW-1185">Reference proteome</keyword>
<dbReference type="KEGG" id="vao:FA707_06215"/>
<dbReference type="EMBL" id="CP039712">
    <property type="protein sequence ID" value="QCI86588.1"/>
    <property type="molecule type" value="Genomic_DNA"/>
</dbReference>
<accession>A0A4D7CR66</accession>
<reference evidence="12 13" key="1">
    <citation type="submission" date="2019-04" db="EMBL/GenBank/DDBJ databases">
        <title>Vagococcus sp. nov., isolated from faeces of yaks (Bos grunniens).</title>
        <authorList>
            <person name="Ge Y."/>
        </authorList>
    </citation>
    <scope>NUCLEOTIDE SEQUENCE [LARGE SCALE GENOMIC DNA]</scope>
    <source>
        <strain evidence="12 13">MN-17</strain>
    </source>
</reference>